<comment type="caution">
    <text evidence="1">The sequence shown here is derived from an EMBL/GenBank/DDBJ whole genome shotgun (WGS) entry which is preliminary data.</text>
</comment>
<dbReference type="AlphaFoldDB" id="A0A9Q1KZ44"/>
<evidence type="ECO:0000313" key="2">
    <source>
        <dbReference type="Proteomes" id="UP001152561"/>
    </source>
</evidence>
<name>A0A9Q1KZ44_9SOLA</name>
<dbReference type="EMBL" id="JAJAGQ010000033">
    <property type="protein sequence ID" value="KAJ8525935.1"/>
    <property type="molecule type" value="Genomic_DNA"/>
</dbReference>
<proteinExistence type="predicted"/>
<sequence length="267" mass="29181">MAMRMDVGFNKGMVCPIATSCPFHCQEKLAYGSSNSRLSFIAKNGNVGVVYPIAALSLSLPRMAMRMDVGFTMCGSSNSRFFVPFIAKNGNAYGLALQRCGMVCPIATSLSLSLPRMAMRMEVGFYKVYGSSNSRFLTSFIAKNGNAYGRWLYKDVCGSSNSRLFVPFIAKNGNAYGRLAFTKCGSSNSRLFVPFIAKNGNGDGTWLYKDVGMVHPIVACLSHSLPKVAMHKWTLALTVYGLSNNRFFVPFIPKNGDAEVDVGFYSV</sequence>
<protein>
    <submittedName>
        <fullName evidence="1">Uncharacterized protein</fullName>
    </submittedName>
</protein>
<gene>
    <name evidence="1" type="ORF">K7X08_002688</name>
</gene>
<accession>A0A9Q1KZ44</accession>
<keyword evidence="2" id="KW-1185">Reference proteome</keyword>
<reference evidence="2" key="1">
    <citation type="journal article" date="2023" name="Proc. Natl. Acad. Sci. U.S.A.">
        <title>Genomic and structural basis for evolution of tropane alkaloid biosynthesis.</title>
        <authorList>
            <person name="Wanga Y.-J."/>
            <person name="Taina T."/>
            <person name="Yua J.-Y."/>
            <person name="Lia J."/>
            <person name="Xua B."/>
            <person name="Chenc J."/>
            <person name="D'Auriad J.C."/>
            <person name="Huanga J.-P."/>
            <person name="Huanga S.-X."/>
        </authorList>
    </citation>
    <scope>NUCLEOTIDE SEQUENCE [LARGE SCALE GENOMIC DNA]</scope>
    <source>
        <strain evidence="2">cv. KIB-2019</strain>
    </source>
</reference>
<organism evidence="1 2">
    <name type="scientific">Anisodus acutangulus</name>
    <dbReference type="NCBI Taxonomy" id="402998"/>
    <lineage>
        <taxon>Eukaryota</taxon>
        <taxon>Viridiplantae</taxon>
        <taxon>Streptophyta</taxon>
        <taxon>Embryophyta</taxon>
        <taxon>Tracheophyta</taxon>
        <taxon>Spermatophyta</taxon>
        <taxon>Magnoliopsida</taxon>
        <taxon>eudicotyledons</taxon>
        <taxon>Gunneridae</taxon>
        <taxon>Pentapetalae</taxon>
        <taxon>asterids</taxon>
        <taxon>lamiids</taxon>
        <taxon>Solanales</taxon>
        <taxon>Solanaceae</taxon>
        <taxon>Solanoideae</taxon>
        <taxon>Hyoscyameae</taxon>
        <taxon>Anisodus</taxon>
    </lineage>
</organism>
<dbReference type="Proteomes" id="UP001152561">
    <property type="component" value="Unassembled WGS sequence"/>
</dbReference>
<evidence type="ECO:0000313" key="1">
    <source>
        <dbReference type="EMBL" id="KAJ8525935.1"/>
    </source>
</evidence>